<gene>
    <name evidence="4" type="ORF">SK128_025068</name>
</gene>
<accession>A0AAN9ABD2</accession>
<dbReference type="AlphaFoldDB" id="A0AAN9ABD2"/>
<feature type="signal peptide" evidence="3">
    <location>
        <begin position="1"/>
        <end position="15"/>
    </location>
</feature>
<organism evidence="4 5">
    <name type="scientific">Halocaridina rubra</name>
    <name type="common">Hawaiian red shrimp</name>
    <dbReference type="NCBI Taxonomy" id="373956"/>
    <lineage>
        <taxon>Eukaryota</taxon>
        <taxon>Metazoa</taxon>
        <taxon>Ecdysozoa</taxon>
        <taxon>Arthropoda</taxon>
        <taxon>Crustacea</taxon>
        <taxon>Multicrustacea</taxon>
        <taxon>Malacostraca</taxon>
        <taxon>Eumalacostraca</taxon>
        <taxon>Eucarida</taxon>
        <taxon>Decapoda</taxon>
        <taxon>Pleocyemata</taxon>
        <taxon>Caridea</taxon>
        <taxon>Atyoidea</taxon>
        <taxon>Atyidae</taxon>
        <taxon>Halocaridina</taxon>
    </lineage>
</organism>
<dbReference type="InterPro" id="IPR031311">
    <property type="entry name" value="CHIT_BIND_RR_consensus"/>
</dbReference>
<sequence>MKFVIAFCLAAVALAAPQGRDEIPVAILRDDRTDDGAGNFNYAFAADNGLEMEVSGSPNSVGAVVMRGFYLVPLADGGFSRIEFVADENGFQPIGEILPTPHPLPAHAQEQIRFAEQLRAEGVSFDDQGRRLK</sequence>
<reference evidence="4 5" key="1">
    <citation type="submission" date="2023-11" db="EMBL/GenBank/DDBJ databases">
        <title>Halocaridina rubra genome assembly.</title>
        <authorList>
            <person name="Smith C."/>
        </authorList>
    </citation>
    <scope>NUCLEOTIDE SEQUENCE [LARGE SCALE GENOMIC DNA]</scope>
    <source>
        <strain evidence="4">EP-1</strain>
        <tissue evidence="4">Whole</tissue>
    </source>
</reference>
<dbReference type="Pfam" id="PF00379">
    <property type="entry name" value="Chitin_bind_4"/>
    <property type="match status" value="1"/>
</dbReference>
<name>A0AAN9ABD2_HALRR</name>
<evidence type="ECO:0000256" key="3">
    <source>
        <dbReference type="SAM" id="SignalP"/>
    </source>
</evidence>
<keyword evidence="5" id="KW-1185">Reference proteome</keyword>
<dbReference type="PROSITE" id="PS00233">
    <property type="entry name" value="CHIT_BIND_RR_1"/>
    <property type="match status" value="1"/>
</dbReference>
<comment type="caution">
    <text evidence="4">The sequence shown here is derived from an EMBL/GenBank/DDBJ whole genome shotgun (WGS) entry which is preliminary data.</text>
</comment>
<evidence type="ECO:0000256" key="1">
    <source>
        <dbReference type="ARBA" id="ARBA00022460"/>
    </source>
</evidence>
<dbReference type="EMBL" id="JAXCGZ010008518">
    <property type="protein sequence ID" value="KAK7077587.1"/>
    <property type="molecule type" value="Genomic_DNA"/>
</dbReference>
<protein>
    <submittedName>
        <fullName evidence="4">Uncharacterized protein</fullName>
    </submittedName>
</protein>
<dbReference type="PROSITE" id="PS51155">
    <property type="entry name" value="CHIT_BIND_RR_2"/>
    <property type="match status" value="1"/>
</dbReference>
<dbReference type="InterPro" id="IPR000618">
    <property type="entry name" value="Insect_cuticle"/>
</dbReference>
<keyword evidence="1 2" id="KW-0193">Cuticle</keyword>
<keyword evidence="3" id="KW-0732">Signal</keyword>
<evidence type="ECO:0000256" key="2">
    <source>
        <dbReference type="PROSITE-ProRule" id="PRU00497"/>
    </source>
</evidence>
<proteinExistence type="predicted"/>
<feature type="chain" id="PRO_5042969565" evidence="3">
    <location>
        <begin position="16"/>
        <end position="133"/>
    </location>
</feature>
<dbReference type="GO" id="GO:0042302">
    <property type="term" value="F:structural constituent of cuticle"/>
    <property type="evidence" value="ECO:0007669"/>
    <property type="project" value="UniProtKB-UniRule"/>
</dbReference>
<dbReference type="Proteomes" id="UP001381693">
    <property type="component" value="Unassembled WGS sequence"/>
</dbReference>
<evidence type="ECO:0000313" key="4">
    <source>
        <dbReference type="EMBL" id="KAK7077587.1"/>
    </source>
</evidence>
<evidence type="ECO:0000313" key="5">
    <source>
        <dbReference type="Proteomes" id="UP001381693"/>
    </source>
</evidence>